<dbReference type="EMBL" id="BMAV01010645">
    <property type="protein sequence ID" value="GFY55911.1"/>
    <property type="molecule type" value="Genomic_DNA"/>
</dbReference>
<proteinExistence type="predicted"/>
<name>A0A8X6XMK5_9ARAC</name>
<comment type="caution">
    <text evidence="1">The sequence shown here is derived from an EMBL/GenBank/DDBJ whole genome shotgun (WGS) entry which is preliminary data.</text>
</comment>
<evidence type="ECO:0000313" key="1">
    <source>
        <dbReference type="EMBL" id="GFY55911.1"/>
    </source>
</evidence>
<protein>
    <submittedName>
        <fullName evidence="1">Uncharacterized protein</fullName>
    </submittedName>
</protein>
<evidence type="ECO:0000313" key="2">
    <source>
        <dbReference type="Proteomes" id="UP000886998"/>
    </source>
</evidence>
<dbReference type="Proteomes" id="UP000886998">
    <property type="component" value="Unassembled WGS sequence"/>
</dbReference>
<gene>
    <name evidence="1" type="ORF">TNIN_14281</name>
</gene>
<reference evidence="1" key="1">
    <citation type="submission" date="2020-08" db="EMBL/GenBank/DDBJ databases">
        <title>Multicomponent nature underlies the extraordinary mechanical properties of spider dragline silk.</title>
        <authorList>
            <person name="Kono N."/>
            <person name="Nakamura H."/>
            <person name="Mori M."/>
            <person name="Yoshida Y."/>
            <person name="Ohtoshi R."/>
            <person name="Malay A.D."/>
            <person name="Moran D.A.P."/>
            <person name="Tomita M."/>
            <person name="Numata K."/>
            <person name="Arakawa K."/>
        </authorList>
    </citation>
    <scope>NUCLEOTIDE SEQUENCE</scope>
</reference>
<dbReference type="AlphaFoldDB" id="A0A8X6XMK5"/>
<accession>A0A8X6XMK5</accession>
<organism evidence="1 2">
    <name type="scientific">Trichonephila inaurata madagascariensis</name>
    <dbReference type="NCBI Taxonomy" id="2747483"/>
    <lineage>
        <taxon>Eukaryota</taxon>
        <taxon>Metazoa</taxon>
        <taxon>Ecdysozoa</taxon>
        <taxon>Arthropoda</taxon>
        <taxon>Chelicerata</taxon>
        <taxon>Arachnida</taxon>
        <taxon>Araneae</taxon>
        <taxon>Araneomorphae</taxon>
        <taxon>Entelegynae</taxon>
        <taxon>Araneoidea</taxon>
        <taxon>Nephilidae</taxon>
        <taxon>Trichonephila</taxon>
        <taxon>Trichonephila inaurata</taxon>
    </lineage>
</organism>
<sequence length="94" mass="10753">MRNSFINLQSDPQLQMVTNIAIFANMRDSNIYEYTFMSASASGTDNLWTIASRIFARFVVTNSNQKISSDLWRVFLLEVRGPGLQLRTNKTTPM</sequence>
<keyword evidence="2" id="KW-1185">Reference proteome</keyword>